<evidence type="ECO:0000259" key="7">
    <source>
        <dbReference type="PROSITE" id="PS50977"/>
    </source>
</evidence>
<dbReference type="EMBL" id="FKIF01000002">
    <property type="protein sequence ID" value="SAI66744.1"/>
    <property type="molecule type" value="Genomic_DNA"/>
</dbReference>
<evidence type="ECO:0000256" key="6">
    <source>
        <dbReference type="SAM" id="MobiDB-lite"/>
    </source>
</evidence>
<keyword evidence="9" id="KW-1185">Reference proteome</keyword>
<dbReference type="Proteomes" id="UP000076848">
    <property type="component" value="Unassembled WGS sequence"/>
</dbReference>
<dbReference type="Gene3D" id="1.10.357.10">
    <property type="entry name" value="Tetracycline Repressor, domain 2"/>
    <property type="match status" value="1"/>
</dbReference>
<feature type="region of interest" description="Disordered" evidence="6">
    <location>
        <begin position="1"/>
        <end position="20"/>
    </location>
</feature>
<evidence type="ECO:0000313" key="9">
    <source>
        <dbReference type="Proteomes" id="UP000076848"/>
    </source>
</evidence>
<dbReference type="InterPro" id="IPR009057">
    <property type="entry name" value="Homeodomain-like_sf"/>
</dbReference>
<keyword evidence="4" id="KW-0804">Transcription</keyword>
<dbReference type="PANTHER" id="PTHR30055:SF235">
    <property type="entry name" value="TRANSCRIPTIONAL REGULATORY PROTEIN"/>
    <property type="match status" value="1"/>
</dbReference>
<evidence type="ECO:0000256" key="2">
    <source>
        <dbReference type="ARBA" id="ARBA00023015"/>
    </source>
</evidence>
<reference evidence="8 9" key="1">
    <citation type="submission" date="2016-04" db="EMBL/GenBank/DDBJ databases">
        <authorList>
            <consortium name="Pathogen Informatics"/>
        </authorList>
    </citation>
    <scope>NUCLEOTIDE SEQUENCE [LARGE SCALE GENOMIC DNA]</scope>
    <source>
        <strain evidence="8 9">H050680373</strain>
    </source>
</reference>
<organism evidence="8 9">
    <name type="scientific">Bordetella ansorpii</name>
    <dbReference type="NCBI Taxonomy" id="288768"/>
    <lineage>
        <taxon>Bacteria</taxon>
        <taxon>Pseudomonadati</taxon>
        <taxon>Pseudomonadota</taxon>
        <taxon>Betaproteobacteria</taxon>
        <taxon>Burkholderiales</taxon>
        <taxon>Alcaligenaceae</taxon>
        <taxon>Bordetella</taxon>
    </lineage>
</organism>
<dbReference type="GO" id="GO:0000976">
    <property type="term" value="F:transcription cis-regulatory region binding"/>
    <property type="evidence" value="ECO:0007669"/>
    <property type="project" value="TreeGrafter"/>
</dbReference>
<feature type="DNA-binding region" description="H-T-H motif" evidence="5">
    <location>
        <begin position="44"/>
        <end position="63"/>
    </location>
</feature>
<gene>
    <name evidence="8" type="ORF">SAMEA3906486_01127</name>
</gene>
<dbReference type="PRINTS" id="PR00455">
    <property type="entry name" value="HTHTETR"/>
</dbReference>
<dbReference type="InterPro" id="IPR023772">
    <property type="entry name" value="DNA-bd_HTH_TetR-type_CS"/>
</dbReference>
<name>A0A157S8L8_9BORD</name>
<dbReference type="PROSITE" id="PS01081">
    <property type="entry name" value="HTH_TETR_1"/>
    <property type="match status" value="1"/>
</dbReference>
<evidence type="ECO:0000313" key="8">
    <source>
        <dbReference type="EMBL" id="SAI66744.1"/>
    </source>
</evidence>
<dbReference type="InterPro" id="IPR050109">
    <property type="entry name" value="HTH-type_TetR-like_transc_reg"/>
</dbReference>
<accession>A0A157S8L8</accession>
<dbReference type="OrthoDB" id="6684185at2"/>
<dbReference type="InterPro" id="IPR041586">
    <property type="entry name" value="PsrA_TetR_C"/>
</dbReference>
<dbReference type="SUPFAM" id="SSF48498">
    <property type="entry name" value="Tetracyclin repressor-like, C-terminal domain"/>
    <property type="match status" value="1"/>
</dbReference>
<feature type="domain" description="HTH tetR-type" evidence="7">
    <location>
        <begin position="21"/>
        <end position="81"/>
    </location>
</feature>
<sequence length="241" mass="26691">MATSDLIPASPDLEDDDTADMPVPDRILRVARELIARKGPSATTVRDICDAGNVNVAAIHYYFGSKDALVKTVLLTILEPVNIERRVMLDEARRQFQPGPLPVPTILEALFRPLVMAERSLDGGRLFVRAESHLRAAPDSDYTLFVGQHMDGYAQMFIDALEASLPRFTRAEIIWRYEFVRGSAMHLLANCDPLSQKFQVLTGTGQMIDLDDNELVLRELLGTALLGLSAPAAWTSQDIGR</sequence>
<evidence type="ECO:0000256" key="4">
    <source>
        <dbReference type="ARBA" id="ARBA00023163"/>
    </source>
</evidence>
<dbReference type="STRING" id="288768.SAMEA3906486_01127"/>
<dbReference type="PROSITE" id="PS50977">
    <property type="entry name" value="HTH_TETR_2"/>
    <property type="match status" value="1"/>
</dbReference>
<dbReference type="PANTHER" id="PTHR30055">
    <property type="entry name" value="HTH-TYPE TRANSCRIPTIONAL REGULATOR RUTR"/>
    <property type="match status" value="1"/>
</dbReference>
<evidence type="ECO:0000256" key="5">
    <source>
        <dbReference type="PROSITE-ProRule" id="PRU00335"/>
    </source>
</evidence>
<dbReference type="AlphaFoldDB" id="A0A157S8L8"/>
<dbReference type="Pfam" id="PF17939">
    <property type="entry name" value="TetR_C_30"/>
    <property type="match status" value="1"/>
</dbReference>
<dbReference type="RefSeq" id="WP_066124584.1">
    <property type="nucleotide sequence ID" value="NZ_FKIF01000002.1"/>
</dbReference>
<dbReference type="InterPro" id="IPR036271">
    <property type="entry name" value="Tet_transcr_reg_TetR-rel_C_sf"/>
</dbReference>
<keyword evidence="3 5" id="KW-0238">DNA-binding</keyword>
<dbReference type="SUPFAM" id="SSF46689">
    <property type="entry name" value="Homeodomain-like"/>
    <property type="match status" value="1"/>
</dbReference>
<proteinExistence type="predicted"/>
<dbReference type="InterPro" id="IPR001647">
    <property type="entry name" value="HTH_TetR"/>
</dbReference>
<evidence type="ECO:0000256" key="3">
    <source>
        <dbReference type="ARBA" id="ARBA00023125"/>
    </source>
</evidence>
<keyword evidence="1" id="KW-0678">Repressor</keyword>
<dbReference type="Pfam" id="PF00440">
    <property type="entry name" value="TetR_N"/>
    <property type="match status" value="1"/>
</dbReference>
<protein>
    <submittedName>
        <fullName evidence="8">TetR family regulatory protein</fullName>
    </submittedName>
</protein>
<dbReference type="GO" id="GO:0003700">
    <property type="term" value="F:DNA-binding transcription factor activity"/>
    <property type="evidence" value="ECO:0007669"/>
    <property type="project" value="TreeGrafter"/>
</dbReference>
<evidence type="ECO:0000256" key="1">
    <source>
        <dbReference type="ARBA" id="ARBA00022491"/>
    </source>
</evidence>
<keyword evidence="2" id="KW-0805">Transcription regulation</keyword>